<keyword evidence="2" id="KW-1185">Reference proteome</keyword>
<dbReference type="AlphaFoldDB" id="A0A7X9RTD9"/>
<dbReference type="RefSeq" id="WP_169655355.1">
    <property type="nucleotide sequence ID" value="NZ_JABANE010000008.1"/>
</dbReference>
<proteinExistence type="predicted"/>
<dbReference type="Proteomes" id="UP000576082">
    <property type="component" value="Unassembled WGS sequence"/>
</dbReference>
<sequence length="93" mass="10743">MKTGENLFNQLSDHDFIAVESEMNDIVHAVYKDNTDPSIQGQSREKDATIKIELKAESGFKSSDEAKISPYQWSMINKIIHTQEEYILVQNYF</sequence>
<evidence type="ECO:0000313" key="2">
    <source>
        <dbReference type="Proteomes" id="UP000576082"/>
    </source>
</evidence>
<gene>
    <name evidence="1" type="ORF">HHU12_04340</name>
</gene>
<evidence type="ECO:0000313" key="1">
    <source>
        <dbReference type="EMBL" id="NME67189.1"/>
    </source>
</evidence>
<protein>
    <submittedName>
        <fullName evidence="1">Uncharacterized protein</fullName>
    </submittedName>
</protein>
<accession>A0A7X9RTD9</accession>
<reference evidence="1 2" key="1">
    <citation type="submission" date="2020-04" db="EMBL/GenBank/DDBJ databases">
        <title>Flammeovirga sp. SR4, a novel species isolated from seawater.</title>
        <authorList>
            <person name="Wang X."/>
        </authorList>
    </citation>
    <scope>NUCLEOTIDE SEQUENCE [LARGE SCALE GENOMIC DNA]</scope>
    <source>
        <strain evidence="1 2">ATCC 23126</strain>
    </source>
</reference>
<name>A0A7X9RTD9_9BACT</name>
<organism evidence="1 2">
    <name type="scientific">Flammeovirga aprica JL-4</name>
    <dbReference type="NCBI Taxonomy" id="694437"/>
    <lineage>
        <taxon>Bacteria</taxon>
        <taxon>Pseudomonadati</taxon>
        <taxon>Bacteroidota</taxon>
        <taxon>Cytophagia</taxon>
        <taxon>Cytophagales</taxon>
        <taxon>Flammeovirgaceae</taxon>
        <taxon>Flammeovirga</taxon>
    </lineage>
</organism>
<comment type="caution">
    <text evidence="1">The sequence shown here is derived from an EMBL/GenBank/DDBJ whole genome shotgun (WGS) entry which is preliminary data.</text>
</comment>
<dbReference type="EMBL" id="JABANE010000008">
    <property type="protein sequence ID" value="NME67189.1"/>
    <property type="molecule type" value="Genomic_DNA"/>
</dbReference>